<reference evidence="3 4" key="1">
    <citation type="submission" date="2023-02" db="EMBL/GenBank/DDBJ databases">
        <title>Genome sequence of Sphingomonas naphthae.</title>
        <authorList>
            <person name="Kim S."/>
            <person name="Heo J."/>
            <person name="Kwon S.-W."/>
        </authorList>
    </citation>
    <scope>NUCLEOTIDE SEQUENCE [LARGE SCALE GENOMIC DNA]</scope>
    <source>
        <strain evidence="3 4">KACC 18716</strain>
    </source>
</reference>
<keyword evidence="1" id="KW-0813">Transport</keyword>
<dbReference type="Proteomes" id="UP001220395">
    <property type="component" value="Chromosome"/>
</dbReference>
<keyword evidence="2" id="KW-1133">Transmembrane helix</keyword>
<evidence type="ECO:0000313" key="4">
    <source>
        <dbReference type="Proteomes" id="UP001220395"/>
    </source>
</evidence>
<keyword evidence="1" id="KW-0406">Ion transport</keyword>
<accession>A0ABY7TFW3</accession>
<keyword evidence="2" id="KW-0812">Transmembrane</keyword>
<name>A0ABY7TFW3_9SPHN</name>
<dbReference type="Pfam" id="PF09527">
    <property type="entry name" value="ATPase_gene1"/>
    <property type="match status" value="1"/>
</dbReference>
<evidence type="ECO:0000256" key="2">
    <source>
        <dbReference type="SAM" id="Phobius"/>
    </source>
</evidence>
<proteinExistence type="inferred from homology"/>
<comment type="function">
    <text evidence="1">A possible function for this protein is to guide the assembly of the membrane sector of the ATPase enzyme complex.</text>
</comment>
<keyword evidence="4" id="KW-1185">Reference proteome</keyword>
<organism evidence="3 4">
    <name type="scientific">Sphingomonas naphthae</name>
    <dbReference type="NCBI Taxonomy" id="1813468"/>
    <lineage>
        <taxon>Bacteria</taxon>
        <taxon>Pseudomonadati</taxon>
        <taxon>Pseudomonadota</taxon>
        <taxon>Alphaproteobacteria</taxon>
        <taxon>Sphingomonadales</taxon>
        <taxon>Sphingomonadaceae</taxon>
        <taxon>Sphingomonas</taxon>
    </lineage>
</organism>
<evidence type="ECO:0000313" key="3">
    <source>
        <dbReference type="EMBL" id="WCT72121.1"/>
    </source>
</evidence>
<evidence type="ECO:0000256" key="1">
    <source>
        <dbReference type="PIRNR" id="PIRNR032126"/>
    </source>
</evidence>
<dbReference type="InterPro" id="IPR032820">
    <property type="entry name" value="ATPase_put"/>
</dbReference>
<gene>
    <name evidence="3" type="ORF">PQ455_10745</name>
</gene>
<keyword evidence="1" id="KW-0375">Hydrogen ion transport</keyword>
<feature type="transmembrane region" description="Helical" evidence="2">
    <location>
        <begin position="76"/>
        <end position="97"/>
    </location>
</feature>
<protein>
    <recommendedName>
        <fullName evidence="1">ATP synthase protein I</fullName>
    </recommendedName>
</protein>
<dbReference type="RefSeq" id="WP_273686073.1">
    <property type="nucleotide sequence ID" value="NZ_CP117411.1"/>
</dbReference>
<dbReference type="InterPro" id="IPR016989">
    <property type="entry name" value="Atp1_alphaprobac"/>
</dbReference>
<sequence>MAAGDSERDPIGEDARISSLDKRLSDARAAEAIRSGKARDGSGKGYAQGNRVLAEMIAGPAGGALLGWLFDRWMGTAPWALLVLLFLGIGVAIRNIYRISMERPE</sequence>
<keyword evidence="1 2" id="KW-0472">Membrane</keyword>
<comment type="similarity">
    <text evidence="1">Belongs to the bacterial AtpI family.</text>
</comment>
<dbReference type="EMBL" id="CP117411">
    <property type="protein sequence ID" value="WCT72121.1"/>
    <property type="molecule type" value="Genomic_DNA"/>
</dbReference>
<dbReference type="PIRSF" id="PIRSF032126">
    <property type="entry name" value="F0F1_ATP_synthase_subunit_I"/>
    <property type="match status" value="1"/>
</dbReference>